<dbReference type="InterPro" id="IPR050235">
    <property type="entry name" value="CK1_Ser-Thr_kinase"/>
</dbReference>
<sequence length="337" mass="39172">MGRSKVNLQLACRKLGEGGCGVIYEVALIESPHRRFAFKAENSDSGHEEEYLKMEEKVLRKINKNNAIHCPMWIESGKVCLSRNHAVIIVPTLKKKLFILCHKQNFGWKFTLFTVTVVAVQAVDSLKEVHDAGFVHRDVKPSNYAIGLPGTPKEKLIYILDFGLARSFRVTPDGKEALRNPRKLVQFRGTKRYCSVNAHSREEQGRHDDLWSLFYMLVEMLIGSLPWKNMTDHGQTEREKTLKEADLLEQCPKEFELFVVHLKQLTYAIAPGITVVLWPDDFYDFMFAKLRSKCTETHPNSIGKTFKTLRMKKHQIWRIFFILMFLSRYHNKIFKHD</sequence>
<dbReference type="OrthoDB" id="5979581at2759"/>
<reference evidence="2 3" key="2">
    <citation type="submission" date="2018-11" db="EMBL/GenBank/DDBJ databases">
        <authorList>
            <consortium name="Pathogen Informatics"/>
        </authorList>
    </citation>
    <scope>NUCLEOTIDE SEQUENCE [LARGE SCALE GENOMIC DNA]</scope>
    <source>
        <strain evidence="2 3">Costa Rica</strain>
    </source>
</reference>
<gene>
    <name evidence="2" type="ORF">ACOC_LOCUS11123</name>
</gene>
<evidence type="ECO:0000313" key="2">
    <source>
        <dbReference type="EMBL" id="VDM62708.1"/>
    </source>
</evidence>
<dbReference type="PANTHER" id="PTHR11909">
    <property type="entry name" value="CASEIN KINASE-RELATED"/>
    <property type="match status" value="1"/>
</dbReference>
<dbReference type="AlphaFoldDB" id="A0A158PLA5"/>
<dbReference type="SUPFAM" id="SSF56112">
    <property type="entry name" value="Protein kinase-like (PK-like)"/>
    <property type="match status" value="1"/>
</dbReference>
<evidence type="ECO:0000259" key="1">
    <source>
        <dbReference type="PROSITE" id="PS50011"/>
    </source>
</evidence>
<proteinExistence type="predicted"/>
<dbReference type="Proteomes" id="UP000267027">
    <property type="component" value="Unassembled WGS sequence"/>
</dbReference>
<dbReference type="InterPro" id="IPR000719">
    <property type="entry name" value="Prot_kinase_dom"/>
</dbReference>
<protein>
    <submittedName>
        <fullName evidence="4">Protein kinase domain-containing protein</fullName>
    </submittedName>
</protein>
<keyword evidence="3" id="KW-1185">Reference proteome</keyword>
<organism evidence="4">
    <name type="scientific">Angiostrongylus costaricensis</name>
    <name type="common">Nematode worm</name>
    <dbReference type="NCBI Taxonomy" id="334426"/>
    <lineage>
        <taxon>Eukaryota</taxon>
        <taxon>Metazoa</taxon>
        <taxon>Ecdysozoa</taxon>
        <taxon>Nematoda</taxon>
        <taxon>Chromadorea</taxon>
        <taxon>Rhabditida</taxon>
        <taxon>Rhabditina</taxon>
        <taxon>Rhabditomorpha</taxon>
        <taxon>Strongyloidea</taxon>
        <taxon>Metastrongylidae</taxon>
        <taxon>Angiostrongylus</taxon>
    </lineage>
</organism>
<dbReference type="GO" id="GO:0004672">
    <property type="term" value="F:protein kinase activity"/>
    <property type="evidence" value="ECO:0007669"/>
    <property type="project" value="InterPro"/>
</dbReference>
<dbReference type="WBParaSite" id="ACOC_0001112201-mRNA-1">
    <property type="protein sequence ID" value="ACOC_0001112201-mRNA-1"/>
    <property type="gene ID" value="ACOC_0001112201"/>
</dbReference>
<dbReference type="EMBL" id="UYYA01004617">
    <property type="protein sequence ID" value="VDM62708.1"/>
    <property type="molecule type" value="Genomic_DNA"/>
</dbReference>
<dbReference type="STRING" id="334426.A0A158PLA5"/>
<dbReference type="InterPro" id="IPR011009">
    <property type="entry name" value="Kinase-like_dom_sf"/>
</dbReference>
<evidence type="ECO:0000313" key="4">
    <source>
        <dbReference type="WBParaSite" id="ACOC_0001112201-mRNA-1"/>
    </source>
</evidence>
<accession>A0A158PLA5</accession>
<dbReference type="PROSITE" id="PS50011">
    <property type="entry name" value="PROTEIN_KINASE_DOM"/>
    <property type="match status" value="1"/>
</dbReference>
<name>A0A158PLA5_ANGCS</name>
<feature type="domain" description="Protein kinase" evidence="1">
    <location>
        <begin position="9"/>
        <end position="317"/>
    </location>
</feature>
<dbReference type="Gene3D" id="1.10.510.10">
    <property type="entry name" value="Transferase(Phosphotransferase) domain 1"/>
    <property type="match status" value="1"/>
</dbReference>
<reference evidence="4" key="1">
    <citation type="submission" date="2016-04" db="UniProtKB">
        <authorList>
            <consortium name="WormBaseParasite"/>
        </authorList>
    </citation>
    <scope>IDENTIFICATION</scope>
</reference>
<dbReference type="SMART" id="SM00220">
    <property type="entry name" value="S_TKc"/>
    <property type="match status" value="1"/>
</dbReference>
<dbReference type="Pfam" id="PF00069">
    <property type="entry name" value="Pkinase"/>
    <property type="match status" value="1"/>
</dbReference>
<dbReference type="GO" id="GO:0005524">
    <property type="term" value="F:ATP binding"/>
    <property type="evidence" value="ECO:0007669"/>
    <property type="project" value="InterPro"/>
</dbReference>
<evidence type="ECO:0000313" key="3">
    <source>
        <dbReference type="Proteomes" id="UP000267027"/>
    </source>
</evidence>